<dbReference type="InterPro" id="IPR014710">
    <property type="entry name" value="RmlC-like_jellyroll"/>
</dbReference>
<comment type="caution">
    <text evidence="5">The sequence shown here is derived from an EMBL/GenBank/DDBJ whole genome shotgun (WGS) entry which is preliminary data.</text>
</comment>
<keyword evidence="5" id="KW-0418">Kinase</keyword>
<reference evidence="5 6" key="1">
    <citation type="submission" date="2017-10" db="EMBL/GenBank/DDBJ databases">
        <title>The draft genome sequence of Lewinella marina KCTC 32374.</title>
        <authorList>
            <person name="Wang K."/>
        </authorList>
    </citation>
    <scope>NUCLEOTIDE SEQUENCE [LARGE SCALE GENOMIC DNA]</scope>
    <source>
        <strain evidence="5 6">MKG-38</strain>
    </source>
</reference>
<name>A0A2G0CDM4_9BACT</name>
<dbReference type="InterPro" id="IPR004358">
    <property type="entry name" value="Sig_transdc_His_kin-like_C"/>
</dbReference>
<dbReference type="Gene3D" id="3.30.565.10">
    <property type="entry name" value="Histidine kinase-like ATPase, C-terminal domain"/>
    <property type="match status" value="1"/>
</dbReference>
<dbReference type="SUPFAM" id="SSF55874">
    <property type="entry name" value="ATPase domain of HSP90 chaperone/DNA topoisomerase II/histidine kinase"/>
    <property type="match status" value="1"/>
</dbReference>
<dbReference type="Proteomes" id="UP000226437">
    <property type="component" value="Unassembled WGS sequence"/>
</dbReference>
<keyword evidence="6" id="KW-1185">Reference proteome</keyword>
<dbReference type="Pfam" id="PF00027">
    <property type="entry name" value="cNMP_binding"/>
    <property type="match status" value="1"/>
</dbReference>
<dbReference type="PRINTS" id="PR00344">
    <property type="entry name" value="BCTRLSENSOR"/>
</dbReference>
<protein>
    <recommendedName>
        <fullName evidence="2">histidine kinase</fullName>
        <ecNumber evidence="2">2.7.13.3</ecNumber>
    </recommendedName>
</protein>
<evidence type="ECO:0000256" key="2">
    <source>
        <dbReference type="ARBA" id="ARBA00012438"/>
    </source>
</evidence>
<evidence type="ECO:0000259" key="4">
    <source>
        <dbReference type="PROSITE" id="PS50109"/>
    </source>
</evidence>
<evidence type="ECO:0000313" key="6">
    <source>
        <dbReference type="Proteomes" id="UP000226437"/>
    </source>
</evidence>
<dbReference type="SMART" id="SM00387">
    <property type="entry name" value="HATPase_c"/>
    <property type="match status" value="1"/>
</dbReference>
<dbReference type="CDD" id="cd00038">
    <property type="entry name" value="CAP_ED"/>
    <property type="match status" value="1"/>
</dbReference>
<dbReference type="AlphaFoldDB" id="A0A2G0CDM4"/>
<dbReference type="InterPro" id="IPR036890">
    <property type="entry name" value="HATPase_C_sf"/>
</dbReference>
<dbReference type="GO" id="GO:0004673">
    <property type="term" value="F:protein histidine kinase activity"/>
    <property type="evidence" value="ECO:0007669"/>
    <property type="project" value="UniProtKB-EC"/>
</dbReference>
<organism evidence="5 6">
    <name type="scientific">Neolewinella marina</name>
    <dbReference type="NCBI Taxonomy" id="438751"/>
    <lineage>
        <taxon>Bacteria</taxon>
        <taxon>Pseudomonadati</taxon>
        <taxon>Bacteroidota</taxon>
        <taxon>Saprospiria</taxon>
        <taxon>Saprospirales</taxon>
        <taxon>Lewinellaceae</taxon>
        <taxon>Neolewinella</taxon>
    </lineage>
</organism>
<dbReference type="PANTHER" id="PTHR43065">
    <property type="entry name" value="SENSOR HISTIDINE KINASE"/>
    <property type="match status" value="1"/>
</dbReference>
<dbReference type="InterPro" id="IPR005467">
    <property type="entry name" value="His_kinase_dom"/>
</dbReference>
<sequence length="470" mass="53038">MERLEKTPDLLEQLRAFDLFDDVSDDALRWLIERSDYVMYPKDTHIFRPGQPADHMQVLLSGGYVIQRENKGRKQDLGIWKAPLVAGVLPFSRMKETPADGICLEDTYALQLHRDCFVEMVNTSYALTQALVTVMTNRVRDFQQMRLMDEKLMALGKMSAGLAHELNNPAAAMVRSSRELHRHLVQTPERFKAAITMRVEEAAVDRINEILFERVKAAPGEPELGLMEREERSDDLHDWLEDHDVGEVDTLVDTFVDWHFTVDHLAQIAEVIPREALSPVLQWIETNLTTESLVTEIQAASNRIAELVQSIKVYSHMDQEPSLEPVDVHEGIRSTVTMLNHVLKKKNVTLTKELGENIPRVKALAGELNQVWTNLLSNALDALGDAGGKLIIRTFQQRDCVCVEVEDDGPGIPEDIQSRIFEPFFTTKGVGEGTGMGLDIVRRVIDHHNGSVSVTSEPGQTVFRVCFPVE</sequence>
<keyword evidence="5" id="KW-0808">Transferase</keyword>
<gene>
    <name evidence="5" type="ORF">CGL56_12755</name>
</gene>
<evidence type="ECO:0000313" key="5">
    <source>
        <dbReference type="EMBL" id="PHK98055.1"/>
    </source>
</evidence>
<accession>A0A2G0CDM4</accession>
<dbReference type="PANTHER" id="PTHR43065:SF48">
    <property type="entry name" value="HISTIDINE KINASE"/>
    <property type="match status" value="1"/>
</dbReference>
<dbReference type="RefSeq" id="WP_099106953.1">
    <property type="nucleotide sequence ID" value="NZ_JAATJF010000002.1"/>
</dbReference>
<dbReference type="EC" id="2.7.13.3" evidence="2"/>
<evidence type="ECO:0000259" key="3">
    <source>
        <dbReference type="PROSITE" id="PS50042"/>
    </source>
</evidence>
<feature type="domain" description="Cyclic nucleotide-binding" evidence="3">
    <location>
        <begin position="19"/>
        <end position="138"/>
    </location>
</feature>
<dbReference type="OrthoDB" id="9806995at2"/>
<dbReference type="InterPro" id="IPR003594">
    <property type="entry name" value="HATPase_dom"/>
</dbReference>
<dbReference type="Gene3D" id="1.10.287.130">
    <property type="match status" value="1"/>
</dbReference>
<dbReference type="InterPro" id="IPR000595">
    <property type="entry name" value="cNMP-bd_dom"/>
</dbReference>
<proteinExistence type="predicted"/>
<dbReference type="InterPro" id="IPR018490">
    <property type="entry name" value="cNMP-bd_dom_sf"/>
</dbReference>
<evidence type="ECO:0000256" key="1">
    <source>
        <dbReference type="ARBA" id="ARBA00000085"/>
    </source>
</evidence>
<feature type="domain" description="Histidine kinase" evidence="4">
    <location>
        <begin position="273"/>
        <end position="470"/>
    </location>
</feature>
<dbReference type="PROSITE" id="PS50042">
    <property type="entry name" value="CNMP_BINDING_3"/>
    <property type="match status" value="1"/>
</dbReference>
<dbReference type="Gene3D" id="2.60.120.10">
    <property type="entry name" value="Jelly Rolls"/>
    <property type="match status" value="1"/>
</dbReference>
<comment type="catalytic activity">
    <reaction evidence="1">
        <text>ATP + protein L-histidine = ADP + protein N-phospho-L-histidine.</text>
        <dbReference type="EC" id="2.7.13.3"/>
    </reaction>
</comment>
<dbReference type="SUPFAM" id="SSF51206">
    <property type="entry name" value="cAMP-binding domain-like"/>
    <property type="match status" value="1"/>
</dbReference>
<dbReference type="Pfam" id="PF02518">
    <property type="entry name" value="HATPase_c"/>
    <property type="match status" value="1"/>
</dbReference>
<dbReference type="PROSITE" id="PS50109">
    <property type="entry name" value="HIS_KIN"/>
    <property type="match status" value="1"/>
</dbReference>
<dbReference type="EMBL" id="PDLO01000005">
    <property type="protein sequence ID" value="PHK98055.1"/>
    <property type="molecule type" value="Genomic_DNA"/>
</dbReference>